<dbReference type="InterPro" id="IPR036390">
    <property type="entry name" value="WH_DNA-bd_sf"/>
</dbReference>
<keyword evidence="2" id="KW-0238">DNA-binding</keyword>
<dbReference type="GO" id="GO:0003700">
    <property type="term" value="F:DNA-binding transcription factor activity"/>
    <property type="evidence" value="ECO:0007669"/>
    <property type="project" value="InterPro"/>
</dbReference>
<protein>
    <submittedName>
        <fullName evidence="5">Transcription regulator</fullName>
    </submittedName>
</protein>
<evidence type="ECO:0000256" key="3">
    <source>
        <dbReference type="ARBA" id="ARBA00023163"/>
    </source>
</evidence>
<proteinExistence type="predicted"/>
<dbReference type="InterPro" id="IPR011663">
    <property type="entry name" value="UTRA"/>
</dbReference>
<dbReference type="PANTHER" id="PTHR44846">
    <property type="entry name" value="MANNOSYL-D-GLYCERATE TRANSPORT/METABOLISM SYSTEM REPRESSOR MNGR-RELATED"/>
    <property type="match status" value="1"/>
</dbReference>
<sequence length="231" mass="26013">MTMISGTLYQKTAADIKKNILAGKYEVGTLIPTENELETMYGVSKITIRKAVELLVAEGYLEKKSGIGTKVISNNLFNKLSKAKSYSSIVNEYGDLSKTILKIKLVDPQGTPFAASGQPVLYIKRLYALNQTPFIIFEHYLPNVGIQSGLKDLRHQSLYKILKDSGQDVHNFNDQFRAVKLSAADQKTLATTEEIGLKRIRQGYDRLGNLIEYSLAIYDTNKFPYEIEYEI</sequence>
<keyword evidence="1" id="KW-0805">Transcription regulation</keyword>
<dbReference type="EMBL" id="AYGX02000083">
    <property type="protein sequence ID" value="KRO27197.1"/>
    <property type="molecule type" value="Genomic_DNA"/>
</dbReference>
<dbReference type="AlphaFoldDB" id="A0A0R2NT32"/>
<dbReference type="Pfam" id="PF00392">
    <property type="entry name" value="GntR"/>
    <property type="match status" value="1"/>
</dbReference>
<keyword evidence="3" id="KW-0804">Transcription</keyword>
<dbReference type="SUPFAM" id="SSF46785">
    <property type="entry name" value="Winged helix' DNA-binding domain"/>
    <property type="match status" value="1"/>
</dbReference>
<keyword evidence="6" id="KW-1185">Reference proteome</keyword>
<evidence type="ECO:0000256" key="1">
    <source>
        <dbReference type="ARBA" id="ARBA00023015"/>
    </source>
</evidence>
<dbReference type="SMART" id="SM00866">
    <property type="entry name" value="UTRA"/>
    <property type="match status" value="1"/>
</dbReference>
<dbReference type="PROSITE" id="PS50949">
    <property type="entry name" value="HTH_GNTR"/>
    <property type="match status" value="1"/>
</dbReference>
<accession>A0A0R2NT32</accession>
<evidence type="ECO:0000256" key="2">
    <source>
        <dbReference type="ARBA" id="ARBA00023125"/>
    </source>
</evidence>
<reference evidence="5 6" key="1">
    <citation type="journal article" date="2015" name="Genome Announc.">
        <title>Expanding the biotechnology potential of lactobacilli through comparative genomics of 213 strains and associated genera.</title>
        <authorList>
            <person name="Sun Z."/>
            <person name="Harris H.M."/>
            <person name="McCann A."/>
            <person name="Guo C."/>
            <person name="Argimon S."/>
            <person name="Zhang W."/>
            <person name="Yang X."/>
            <person name="Jeffery I.B."/>
            <person name="Cooney J.C."/>
            <person name="Kagawa T.F."/>
            <person name="Liu W."/>
            <person name="Song Y."/>
            <person name="Salvetti E."/>
            <person name="Wrobel A."/>
            <person name="Rasinkangas P."/>
            <person name="Parkhill J."/>
            <person name="Rea M.C."/>
            <person name="O'Sullivan O."/>
            <person name="Ritari J."/>
            <person name="Douillard F.P."/>
            <person name="Paul Ross R."/>
            <person name="Yang R."/>
            <person name="Briner A.E."/>
            <person name="Felis G.E."/>
            <person name="de Vos W.M."/>
            <person name="Barrangou R."/>
            <person name="Klaenhammer T.R."/>
            <person name="Caufield P.W."/>
            <person name="Cui Y."/>
            <person name="Zhang H."/>
            <person name="O'Toole P.W."/>
        </authorList>
    </citation>
    <scope>NUCLEOTIDE SEQUENCE [LARGE SCALE GENOMIC DNA]</scope>
    <source>
        <strain evidence="5 6">DSM 21115</strain>
    </source>
</reference>
<dbReference type="InterPro" id="IPR050679">
    <property type="entry name" value="Bact_HTH_transcr_reg"/>
</dbReference>
<dbReference type="Gene3D" id="1.10.10.10">
    <property type="entry name" value="Winged helix-like DNA-binding domain superfamily/Winged helix DNA-binding domain"/>
    <property type="match status" value="1"/>
</dbReference>
<feature type="domain" description="HTH gntR-type" evidence="4">
    <location>
        <begin position="6"/>
        <end position="74"/>
    </location>
</feature>
<dbReference type="PANTHER" id="PTHR44846:SF1">
    <property type="entry name" value="MANNOSYL-D-GLYCERATE TRANSPORT_METABOLISM SYSTEM REPRESSOR MNGR-RELATED"/>
    <property type="match status" value="1"/>
</dbReference>
<organism evidence="5 6">
    <name type="scientific">Lactiplantibacillus fabifermentans DSM 21115</name>
    <dbReference type="NCBI Taxonomy" id="1413187"/>
    <lineage>
        <taxon>Bacteria</taxon>
        <taxon>Bacillati</taxon>
        <taxon>Bacillota</taxon>
        <taxon>Bacilli</taxon>
        <taxon>Lactobacillales</taxon>
        <taxon>Lactobacillaceae</taxon>
        <taxon>Lactiplantibacillus</taxon>
    </lineage>
</organism>
<dbReference type="GO" id="GO:0045892">
    <property type="term" value="P:negative regulation of DNA-templated transcription"/>
    <property type="evidence" value="ECO:0007669"/>
    <property type="project" value="TreeGrafter"/>
</dbReference>
<dbReference type="InterPro" id="IPR036388">
    <property type="entry name" value="WH-like_DNA-bd_sf"/>
</dbReference>
<dbReference type="CDD" id="cd07377">
    <property type="entry name" value="WHTH_GntR"/>
    <property type="match status" value="1"/>
</dbReference>
<dbReference type="Gene3D" id="3.40.1410.10">
    <property type="entry name" value="Chorismate lyase-like"/>
    <property type="match status" value="1"/>
</dbReference>
<dbReference type="InterPro" id="IPR000524">
    <property type="entry name" value="Tscrpt_reg_HTH_GntR"/>
</dbReference>
<gene>
    <name evidence="5" type="ORF">DY78_GL000168</name>
</gene>
<dbReference type="InterPro" id="IPR028978">
    <property type="entry name" value="Chorismate_lyase_/UTRA_dom_sf"/>
</dbReference>
<comment type="caution">
    <text evidence="5">The sequence shown here is derived from an EMBL/GenBank/DDBJ whole genome shotgun (WGS) entry which is preliminary data.</text>
</comment>
<dbReference type="GO" id="GO:0003677">
    <property type="term" value="F:DNA binding"/>
    <property type="evidence" value="ECO:0007669"/>
    <property type="project" value="UniProtKB-KW"/>
</dbReference>
<evidence type="ECO:0000313" key="5">
    <source>
        <dbReference type="EMBL" id="KRO27197.1"/>
    </source>
</evidence>
<evidence type="ECO:0000259" key="4">
    <source>
        <dbReference type="PROSITE" id="PS50949"/>
    </source>
</evidence>
<dbReference type="Pfam" id="PF07702">
    <property type="entry name" value="UTRA"/>
    <property type="match status" value="1"/>
</dbReference>
<dbReference type="SUPFAM" id="SSF64288">
    <property type="entry name" value="Chorismate lyase-like"/>
    <property type="match status" value="1"/>
</dbReference>
<evidence type="ECO:0000313" key="6">
    <source>
        <dbReference type="Proteomes" id="UP000050920"/>
    </source>
</evidence>
<dbReference type="Proteomes" id="UP000050920">
    <property type="component" value="Unassembled WGS sequence"/>
</dbReference>
<name>A0A0R2NT32_9LACO</name>
<dbReference type="SMART" id="SM00345">
    <property type="entry name" value="HTH_GNTR"/>
    <property type="match status" value="1"/>
</dbReference>
<dbReference type="PRINTS" id="PR00035">
    <property type="entry name" value="HTHGNTR"/>
</dbReference>